<reference evidence="3 4" key="1">
    <citation type="submission" date="2018-06" db="EMBL/GenBank/DDBJ databases">
        <title>Genomic Encyclopedia of Type Strains, Phase IV (KMG-IV): sequencing the most valuable type-strain genomes for metagenomic binning, comparative biology and taxonomic classification.</title>
        <authorList>
            <person name="Goeker M."/>
        </authorList>
    </citation>
    <scope>NUCLEOTIDE SEQUENCE [LARGE SCALE GENOMIC DNA]</scope>
    <source>
        <strain evidence="3 4">DSM 5</strain>
    </source>
</reference>
<evidence type="ECO:0000313" key="3">
    <source>
        <dbReference type="EMBL" id="PZX07670.1"/>
    </source>
</evidence>
<keyword evidence="4" id="KW-1185">Reference proteome</keyword>
<dbReference type="Proteomes" id="UP000248646">
    <property type="component" value="Unassembled WGS sequence"/>
</dbReference>
<dbReference type="PANTHER" id="PTHR38462">
    <property type="entry name" value="EXONUCLEASE-LIKE PROTEIN"/>
    <property type="match status" value="1"/>
</dbReference>
<dbReference type="AlphaFoldDB" id="A0A2W7MLL7"/>
<gene>
    <name evidence="3" type="ORF">C7437_101791</name>
</gene>
<dbReference type="OrthoDB" id="9790530at2"/>
<evidence type="ECO:0000256" key="1">
    <source>
        <dbReference type="SAM" id="MobiDB-lite"/>
    </source>
</evidence>
<feature type="region of interest" description="Disordered" evidence="1">
    <location>
        <begin position="422"/>
        <end position="442"/>
    </location>
</feature>
<proteinExistence type="predicted"/>
<protein>
    <recommendedName>
        <fullName evidence="2">YprB ribonuclease H-like domain-containing protein</fullName>
    </recommendedName>
</protein>
<dbReference type="InterPro" id="IPR012337">
    <property type="entry name" value="RNaseH-like_sf"/>
</dbReference>
<dbReference type="PANTHER" id="PTHR38462:SF1">
    <property type="entry name" value="YPRB RIBONUCLEASE H-LIKE DOMAIN-CONTAINING PROTEIN"/>
    <property type="match status" value="1"/>
</dbReference>
<organism evidence="3 4">
    <name type="scientific">Psychrobacillus insolitus</name>
    <dbReference type="NCBI Taxonomy" id="1461"/>
    <lineage>
        <taxon>Bacteria</taxon>
        <taxon>Bacillati</taxon>
        <taxon>Bacillota</taxon>
        <taxon>Bacilli</taxon>
        <taxon>Bacillales</taxon>
        <taxon>Bacillaceae</taxon>
        <taxon>Psychrobacillus</taxon>
    </lineage>
</organism>
<evidence type="ECO:0000313" key="4">
    <source>
        <dbReference type="Proteomes" id="UP000248646"/>
    </source>
</evidence>
<dbReference type="SUPFAM" id="SSF53098">
    <property type="entry name" value="Ribonuclease H-like"/>
    <property type="match status" value="1"/>
</dbReference>
<evidence type="ECO:0000259" key="2">
    <source>
        <dbReference type="Pfam" id="PF13482"/>
    </source>
</evidence>
<dbReference type="RefSeq" id="WP_111438299.1">
    <property type="nucleotide sequence ID" value="NZ_QKZI01000001.1"/>
</dbReference>
<feature type="domain" description="YprB ribonuclease H-like" evidence="2">
    <location>
        <begin position="100"/>
        <end position="267"/>
    </location>
</feature>
<comment type="caution">
    <text evidence="3">The sequence shown here is derived from an EMBL/GenBank/DDBJ whole genome shotgun (WGS) entry which is preliminary data.</text>
</comment>
<dbReference type="Gene3D" id="1.25.40.10">
    <property type="entry name" value="Tetratricopeptide repeat domain"/>
    <property type="match status" value="1"/>
</dbReference>
<dbReference type="Pfam" id="PF13482">
    <property type="entry name" value="RNase_H_2"/>
    <property type="match status" value="1"/>
</dbReference>
<sequence length="442" mass="51812">MSYEKKLLQMKALVKKNVPKEEPKKKDSEVTLPFYTESWEQAGLKLIKNDFGYLFMKETFYSKEHIHGNVALNKLEDAITFMQRSYPNHPLTIAENHPFCFYDTETTGLKGTGVLIFLNGLLKEVSNGLLLTQHVLADPGQEAAFLFASDFWKTSQTLITYNGKSFDYPQLESRWVMNRNVIPKLKSHEQIDLLHSSKRVWKGELERFKLIQVEEYKLDFIRKDDIPGHLAPIIYFDSVKHGNPNNLMKVLKHNEWDILSLVALYIKTVDLLKEKEITESAVTYTNIGKWFQDLKTTDTSFEWFQFITGHFPSENVSMAYYYLGLHLKRRRFMEESIDAFQQSLVEISGKYKMDVYVELAKLYEHQKKDYDLALEMTQQSLLYLEELGEILKPSKIIQLRQELQRRNERIIRKRNISRESAELNKKRVGKPQIAPISDTNML</sequence>
<name>A0A2W7MLL7_9BACI</name>
<dbReference type="EMBL" id="QKZI01000001">
    <property type="protein sequence ID" value="PZX07670.1"/>
    <property type="molecule type" value="Genomic_DNA"/>
</dbReference>
<dbReference type="SUPFAM" id="SSF48452">
    <property type="entry name" value="TPR-like"/>
    <property type="match status" value="1"/>
</dbReference>
<dbReference type="InterPro" id="IPR011990">
    <property type="entry name" value="TPR-like_helical_dom_sf"/>
</dbReference>
<accession>A0A2W7MLL7</accession>
<dbReference type="InterPro" id="IPR038720">
    <property type="entry name" value="YprB_RNase_H-like_dom"/>
</dbReference>